<dbReference type="InterPro" id="IPR045865">
    <property type="entry name" value="ACT-like_dom_sf"/>
</dbReference>
<comment type="pathway">
    <text evidence="8">Amino-acid biosynthesis; L-threonine biosynthesis; L-threonine from L-aspartate: step 1/5.</text>
</comment>
<dbReference type="GO" id="GO:0009089">
    <property type="term" value="P:lysine biosynthetic process via diaminopimelate"/>
    <property type="evidence" value="ECO:0007669"/>
    <property type="project" value="UniProtKB-UniPathway"/>
</dbReference>
<dbReference type="GO" id="GO:0005524">
    <property type="term" value="F:ATP binding"/>
    <property type="evidence" value="ECO:0007669"/>
    <property type="project" value="UniProtKB-KW"/>
</dbReference>
<dbReference type="AlphaFoldDB" id="A0A0M0BR01"/>
<name>A0A0M0BR01_9ARCH</name>
<evidence type="ECO:0000259" key="9">
    <source>
        <dbReference type="PROSITE" id="PS51671"/>
    </source>
</evidence>
<dbReference type="Pfam" id="PF22468">
    <property type="entry name" value="ACT_9"/>
    <property type="match status" value="2"/>
</dbReference>
<keyword evidence="2 7" id="KW-0808">Transferase</keyword>
<evidence type="ECO:0000256" key="2">
    <source>
        <dbReference type="ARBA" id="ARBA00022679"/>
    </source>
</evidence>
<evidence type="ECO:0000256" key="8">
    <source>
        <dbReference type="RuleBase" id="RU004249"/>
    </source>
</evidence>
<dbReference type="PATRIC" id="fig|1685125.3.peg.27"/>
<comment type="catalytic activity">
    <reaction evidence="6 7">
        <text>L-aspartate + ATP = 4-phospho-L-aspartate + ADP</text>
        <dbReference type="Rhea" id="RHEA:23776"/>
        <dbReference type="ChEBI" id="CHEBI:29991"/>
        <dbReference type="ChEBI" id="CHEBI:30616"/>
        <dbReference type="ChEBI" id="CHEBI:57535"/>
        <dbReference type="ChEBI" id="CHEBI:456216"/>
        <dbReference type="EC" id="2.7.2.4"/>
    </reaction>
</comment>
<dbReference type="FunFam" id="3.30.2130.10:FF:000001">
    <property type="entry name" value="Bifunctional aspartokinase/homoserine dehydrogenase"/>
    <property type="match status" value="1"/>
</dbReference>
<dbReference type="NCBIfam" id="TIGR00657">
    <property type="entry name" value="asp_kinases"/>
    <property type="match status" value="1"/>
</dbReference>
<comment type="similarity">
    <text evidence="1 7">Belongs to the aspartokinase family.</text>
</comment>
<dbReference type="InterPro" id="IPR001048">
    <property type="entry name" value="Asp/Glu/Uridylate_kinase"/>
</dbReference>
<dbReference type="NCBIfam" id="TIGR00656">
    <property type="entry name" value="asp_kin_monofn"/>
    <property type="match status" value="1"/>
</dbReference>
<dbReference type="Gene3D" id="3.30.2130.10">
    <property type="entry name" value="VC0802-like"/>
    <property type="match status" value="1"/>
</dbReference>
<gene>
    <name evidence="10" type="ORF">AC478_03440</name>
</gene>
<accession>A0A0M0BR01</accession>
<keyword evidence="8" id="KW-0028">Amino-acid biosynthesis</keyword>
<dbReference type="GO" id="GO:0009088">
    <property type="term" value="P:threonine biosynthetic process"/>
    <property type="evidence" value="ECO:0007669"/>
    <property type="project" value="UniProtKB-UniPathway"/>
</dbReference>
<evidence type="ECO:0000256" key="4">
    <source>
        <dbReference type="ARBA" id="ARBA00022777"/>
    </source>
</evidence>
<dbReference type="InterPro" id="IPR002912">
    <property type="entry name" value="ACT_dom"/>
</dbReference>
<evidence type="ECO:0000256" key="1">
    <source>
        <dbReference type="ARBA" id="ARBA00010122"/>
    </source>
</evidence>
<reference evidence="11" key="1">
    <citation type="submission" date="2015-06" db="EMBL/GenBank/DDBJ databases">
        <title>New insights into the roles of widespread benthic archaea in carbon and nitrogen cycling.</title>
        <authorList>
            <person name="Lazar C.S."/>
            <person name="Baker B.J."/>
            <person name="Seitz K.W."/>
            <person name="Hyde A.S."/>
            <person name="Dick G.J."/>
            <person name="Hinrichs K.-U."/>
            <person name="Teske A.P."/>
        </authorList>
    </citation>
    <scope>NUCLEOTIDE SEQUENCE [LARGE SCALE GENOMIC DNA]</scope>
</reference>
<dbReference type="UniPathway" id="UPA00051">
    <property type="reaction ID" value="UER00462"/>
</dbReference>
<dbReference type="GO" id="GO:0004072">
    <property type="term" value="F:aspartate kinase activity"/>
    <property type="evidence" value="ECO:0007669"/>
    <property type="project" value="UniProtKB-EC"/>
</dbReference>
<dbReference type="PANTHER" id="PTHR21499">
    <property type="entry name" value="ASPARTATE KINASE"/>
    <property type="match status" value="1"/>
</dbReference>
<dbReference type="InterPro" id="IPR054352">
    <property type="entry name" value="ACT_Aspartokinase"/>
</dbReference>
<dbReference type="PIRSF" id="PIRSF000726">
    <property type="entry name" value="Asp_kin"/>
    <property type="match status" value="1"/>
</dbReference>
<sequence length="464" mass="49979">MKFGGTSVATGENIRQVASIIADSVKKDRRVVVVVSALAGVTNQLVEEAEQAKKKDEKQIQEFTEKLIEKHVATVMEAIDNKSIQKEVELIIKKTVGELEKVLTGICYVGEITPKSRDYVLSFGERLAAPIIWGALRDIKLQTQCFTGKEAGIVTDENFGEARPLMNVTTHQVKGRLESLLEKKIVPVVTGYIAATQDGVVTTLGRGGSDYTATVLSVALSSDEVWIWTDVDGIMTTDPKIVQSAKMLPQLSYGEASEMAIFGAKAMHPSALEPVIEANIPVRIRNVFNPQNQGTLIADGEETKSTEVVKAVALIRDVAMINIRGAAMVGAPGSYSKVFDVIGKNNINIMMVSAAVSEGNISLIIRRNLLGRALSTLGIVLIGRGVINEITSEDDVCVIAVMGANMKGTLGVASRIFTTVAQKGINIRMIAQGSSELNVSFVVKEKDGAAVVRAIHEEFKLDQI</sequence>
<comment type="pathway">
    <text evidence="8">Amino-acid biosynthesis; L-lysine biosynthesis via DAP pathway; (S)-tetrahydrodipicolinate from L-aspartate: step 1/4.</text>
</comment>
<comment type="caution">
    <text evidence="10">The sequence shown here is derived from an EMBL/GenBank/DDBJ whole genome shotgun (WGS) entry which is preliminary data.</text>
</comment>
<dbReference type="SUPFAM" id="SSF53633">
    <property type="entry name" value="Carbamate kinase-like"/>
    <property type="match status" value="1"/>
</dbReference>
<proteinExistence type="inferred from homology"/>
<evidence type="ECO:0000256" key="6">
    <source>
        <dbReference type="ARBA" id="ARBA00047872"/>
    </source>
</evidence>
<comment type="pathway">
    <text evidence="8">Amino-acid biosynthesis; L-methionine biosynthesis via de novo pathway; L-homoserine from L-aspartate: step 1/3.</text>
</comment>
<dbReference type="GO" id="GO:0005829">
    <property type="term" value="C:cytosol"/>
    <property type="evidence" value="ECO:0007669"/>
    <property type="project" value="TreeGrafter"/>
</dbReference>
<dbReference type="SUPFAM" id="SSF55021">
    <property type="entry name" value="ACT-like"/>
    <property type="match status" value="2"/>
</dbReference>
<dbReference type="PANTHER" id="PTHR21499:SF59">
    <property type="entry name" value="ASPARTOKINASE"/>
    <property type="match status" value="1"/>
</dbReference>
<dbReference type="Gene3D" id="3.30.70.260">
    <property type="match status" value="1"/>
</dbReference>
<dbReference type="PROSITE" id="PS51671">
    <property type="entry name" value="ACT"/>
    <property type="match status" value="1"/>
</dbReference>
<dbReference type="EMBL" id="LFWV01000046">
    <property type="protein sequence ID" value="KON30992.1"/>
    <property type="molecule type" value="Genomic_DNA"/>
</dbReference>
<keyword evidence="4 7" id="KW-0418">Kinase</keyword>
<dbReference type="Pfam" id="PF00696">
    <property type="entry name" value="AA_kinase"/>
    <property type="match status" value="1"/>
</dbReference>
<dbReference type="UniPathway" id="UPA00050">
    <property type="reaction ID" value="UER00461"/>
</dbReference>
<dbReference type="InterPro" id="IPR001341">
    <property type="entry name" value="Asp_kinase"/>
</dbReference>
<keyword evidence="5" id="KW-0067">ATP-binding</keyword>
<dbReference type="Gene3D" id="3.40.1160.10">
    <property type="entry name" value="Acetylglutamate kinase-like"/>
    <property type="match status" value="1"/>
</dbReference>
<feature type="domain" description="ACT" evidence="9">
    <location>
        <begin position="401"/>
        <end position="464"/>
    </location>
</feature>
<dbReference type="UniPathway" id="UPA00034">
    <property type="reaction ID" value="UER00015"/>
</dbReference>
<dbReference type="Proteomes" id="UP000054016">
    <property type="component" value="Unassembled WGS sequence"/>
</dbReference>
<evidence type="ECO:0000313" key="11">
    <source>
        <dbReference type="Proteomes" id="UP000054016"/>
    </source>
</evidence>
<keyword evidence="3" id="KW-0547">Nucleotide-binding</keyword>
<dbReference type="InterPro" id="IPR036393">
    <property type="entry name" value="AceGlu_kinase-like_sf"/>
</dbReference>
<evidence type="ECO:0000256" key="7">
    <source>
        <dbReference type="RuleBase" id="RU003448"/>
    </source>
</evidence>
<dbReference type="CDD" id="cd04924">
    <property type="entry name" value="ACT_AK-Arch_2"/>
    <property type="match status" value="1"/>
</dbReference>
<dbReference type="InterPro" id="IPR005260">
    <property type="entry name" value="Asp_kin_monofn"/>
</dbReference>
<dbReference type="GO" id="GO:0009090">
    <property type="term" value="P:homoserine biosynthetic process"/>
    <property type="evidence" value="ECO:0007669"/>
    <property type="project" value="TreeGrafter"/>
</dbReference>
<evidence type="ECO:0000256" key="5">
    <source>
        <dbReference type="ARBA" id="ARBA00022840"/>
    </source>
</evidence>
<dbReference type="EC" id="2.7.2.4" evidence="7"/>
<evidence type="ECO:0000256" key="3">
    <source>
        <dbReference type="ARBA" id="ARBA00022741"/>
    </source>
</evidence>
<evidence type="ECO:0000313" key="10">
    <source>
        <dbReference type="EMBL" id="KON30992.1"/>
    </source>
</evidence>
<dbReference type="NCBIfam" id="NF004938">
    <property type="entry name" value="PRK06291.1"/>
    <property type="match status" value="1"/>
</dbReference>
<organism evidence="10 11">
    <name type="scientific">miscellaneous Crenarchaeota group-1 archaeon SG8-32-3</name>
    <dbReference type="NCBI Taxonomy" id="1685125"/>
    <lineage>
        <taxon>Archaea</taxon>
        <taxon>Candidatus Bathyarchaeota</taxon>
        <taxon>MCG-1</taxon>
    </lineage>
</organism>
<protein>
    <recommendedName>
        <fullName evidence="7">Aspartokinase</fullName>
        <ecNumber evidence="7">2.7.2.4</ecNumber>
    </recommendedName>
</protein>